<dbReference type="InterPro" id="IPR040999">
    <property type="entry name" value="Mak_N_cap"/>
</dbReference>
<evidence type="ECO:0000259" key="5">
    <source>
        <dbReference type="Pfam" id="PF18085"/>
    </source>
</evidence>
<comment type="caution">
    <text evidence="6">The sequence shown here is derived from an EMBL/GenBank/DDBJ whole genome shotgun (WGS) entry which is preliminary data.</text>
</comment>
<keyword evidence="7" id="KW-1185">Reference proteome</keyword>
<keyword evidence="1" id="KW-0808">Transferase</keyword>
<feature type="non-terminal residue" evidence="6">
    <location>
        <position position="258"/>
    </location>
</feature>
<evidence type="ECO:0000256" key="2">
    <source>
        <dbReference type="ARBA" id="ARBA00022741"/>
    </source>
</evidence>
<gene>
    <name evidence="6" type="ORF">Q8814_22885</name>
</gene>
<evidence type="ECO:0000256" key="1">
    <source>
        <dbReference type="ARBA" id="ARBA00022679"/>
    </source>
</evidence>
<reference evidence="6 7" key="1">
    <citation type="submission" date="2023-08" db="EMBL/GenBank/DDBJ databases">
        <authorList>
            <person name="Girao M."/>
            <person name="Carvalho M.F."/>
        </authorList>
    </citation>
    <scope>NUCLEOTIDE SEQUENCE [LARGE SCALE GENOMIC DNA]</scope>
    <source>
        <strain evidence="6 7">CC-R104</strain>
    </source>
</reference>
<proteinExistence type="predicted"/>
<dbReference type="Pfam" id="PF18085">
    <property type="entry name" value="Mak_N_cap"/>
    <property type="match status" value="1"/>
</dbReference>
<dbReference type="EMBL" id="JAUZMZ010000203">
    <property type="protein sequence ID" value="MEE2034920.1"/>
    <property type="molecule type" value="Genomic_DNA"/>
</dbReference>
<keyword evidence="3" id="KW-0418">Kinase</keyword>
<protein>
    <recommendedName>
        <fullName evidence="5">Maltokinase N-terminal cap domain-containing protein</fullName>
    </recommendedName>
</protein>
<feature type="domain" description="Maltokinase N-terminal cap" evidence="5">
    <location>
        <begin position="21"/>
        <end position="109"/>
    </location>
</feature>
<dbReference type="Proteomes" id="UP001331936">
    <property type="component" value="Unassembled WGS sequence"/>
</dbReference>
<keyword evidence="2" id="KW-0547">Nucleotide-binding</keyword>
<dbReference type="RefSeq" id="WP_408015971.1">
    <property type="nucleotide sequence ID" value="NZ_JAUZMZ010000203.1"/>
</dbReference>
<evidence type="ECO:0000256" key="3">
    <source>
        <dbReference type="ARBA" id="ARBA00022777"/>
    </source>
</evidence>
<organism evidence="6 7">
    <name type="scientific">Rhodococcus chondri</name>
    <dbReference type="NCBI Taxonomy" id="3065941"/>
    <lineage>
        <taxon>Bacteria</taxon>
        <taxon>Bacillati</taxon>
        <taxon>Actinomycetota</taxon>
        <taxon>Actinomycetes</taxon>
        <taxon>Mycobacteriales</taxon>
        <taxon>Nocardiaceae</taxon>
        <taxon>Rhodococcus</taxon>
    </lineage>
</organism>
<evidence type="ECO:0000256" key="4">
    <source>
        <dbReference type="ARBA" id="ARBA00022840"/>
    </source>
</evidence>
<evidence type="ECO:0000313" key="6">
    <source>
        <dbReference type="EMBL" id="MEE2034920.1"/>
    </source>
</evidence>
<accession>A0ABU7JY33</accession>
<evidence type="ECO:0000313" key="7">
    <source>
        <dbReference type="Proteomes" id="UP001331936"/>
    </source>
</evidence>
<name>A0ABU7JY33_9NOCA</name>
<keyword evidence="4" id="KW-0067">ATP-binding</keyword>
<sequence>MTASNDELYGDAELASRLTEWLPHQRWFAAKGNTITGVRLLLRQPLVREPGFGADHLLVKVAFATGPEQIYQVPIGYRALLSDDLAPWTLATPDDTSGRTAYAYDGLRDQEVIDLYSRSLAAGQVYGPVELHTAPGAVIEPGLRGHALSAEQSNTSVVLGDKLLLKMFRRINPGINPDVELHLALGEAGCRSVAPVRAWIETEIEGTPTTLAMVQDFAANAADGWSMALGSVRDLLLEGDLLLDETRKRLQNKNIELE</sequence>